<name>A0A0A9HGQ8_ARUDO</name>
<proteinExistence type="predicted"/>
<protein>
    <submittedName>
        <fullName evidence="1">Uncharacterized protein</fullName>
    </submittedName>
</protein>
<organism evidence="1">
    <name type="scientific">Arundo donax</name>
    <name type="common">Giant reed</name>
    <name type="synonym">Donax arundinaceus</name>
    <dbReference type="NCBI Taxonomy" id="35708"/>
    <lineage>
        <taxon>Eukaryota</taxon>
        <taxon>Viridiplantae</taxon>
        <taxon>Streptophyta</taxon>
        <taxon>Embryophyta</taxon>
        <taxon>Tracheophyta</taxon>
        <taxon>Spermatophyta</taxon>
        <taxon>Magnoliopsida</taxon>
        <taxon>Liliopsida</taxon>
        <taxon>Poales</taxon>
        <taxon>Poaceae</taxon>
        <taxon>PACMAD clade</taxon>
        <taxon>Arundinoideae</taxon>
        <taxon>Arundineae</taxon>
        <taxon>Arundo</taxon>
    </lineage>
</organism>
<sequence>MLMPRFCSVRPLQYICQSGKHVVPSTSFRFASTKMSLRSMDHLQNIT</sequence>
<reference evidence="1" key="1">
    <citation type="submission" date="2014-09" db="EMBL/GenBank/DDBJ databases">
        <authorList>
            <person name="Magalhaes I.L.F."/>
            <person name="Oliveira U."/>
            <person name="Santos F.R."/>
            <person name="Vidigal T.H.D.A."/>
            <person name="Brescovit A.D."/>
            <person name="Santos A.J."/>
        </authorList>
    </citation>
    <scope>NUCLEOTIDE SEQUENCE</scope>
    <source>
        <tissue evidence="1">Shoot tissue taken approximately 20 cm above the soil surface</tissue>
    </source>
</reference>
<evidence type="ECO:0000313" key="1">
    <source>
        <dbReference type="EMBL" id="JAE35937.1"/>
    </source>
</evidence>
<dbReference type="AlphaFoldDB" id="A0A0A9HGQ8"/>
<dbReference type="EMBL" id="GBRH01161959">
    <property type="protein sequence ID" value="JAE35937.1"/>
    <property type="molecule type" value="Transcribed_RNA"/>
</dbReference>
<accession>A0A0A9HGQ8</accession>
<reference evidence="1" key="2">
    <citation type="journal article" date="2015" name="Data Brief">
        <title>Shoot transcriptome of the giant reed, Arundo donax.</title>
        <authorList>
            <person name="Barrero R.A."/>
            <person name="Guerrero F.D."/>
            <person name="Moolhuijzen P."/>
            <person name="Goolsby J.A."/>
            <person name="Tidwell J."/>
            <person name="Bellgard S.E."/>
            <person name="Bellgard M.I."/>
        </authorList>
    </citation>
    <scope>NUCLEOTIDE SEQUENCE</scope>
    <source>
        <tissue evidence="1">Shoot tissue taken approximately 20 cm above the soil surface</tissue>
    </source>
</reference>